<dbReference type="GO" id="GO:0005829">
    <property type="term" value="C:cytosol"/>
    <property type="evidence" value="ECO:0007669"/>
    <property type="project" value="TreeGrafter"/>
</dbReference>
<feature type="binding site" evidence="8">
    <location>
        <position position="61"/>
    </location>
    <ligand>
        <name>(R)-pantoate</name>
        <dbReference type="ChEBI" id="CHEBI:15980"/>
    </ligand>
</feature>
<dbReference type="InterPro" id="IPR003721">
    <property type="entry name" value="Pantoate_ligase"/>
</dbReference>
<feature type="binding site" evidence="8">
    <location>
        <position position="61"/>
    </location>
    <ligand>
        <name>beta-alanine</name>
        <dbReference type="ChEBI" id="CHEBI:57966"/>
    </ligand>
</feature>
<keyword evidence="4 8" id="KW-0566">Pantothenate biosynthesis</keyword>
<comment type="function">
    <text evidence="8">Catalyzes the condensation of pantoate with beta-alanine in an ATP-dependent reaction via a pantoyl-adenylate intermediate.</text>
</comment>
<dbReference type="PANTHER" id="PTHR21299:SF1">
    <property type="entry name" value="PANTOATE--BETA-ALANINE LIGASE"/>
    <property type="match status" value="1"/>
</dbReference>
<comment type="similarity">
    <text evidence="2 8">Belongs to the pantothenate synthetase family.</text>
</comment>
<protein>
    <recommendedName>
        <fullName evidence="8">Pantothenate synthetase</fullName>
        <shortName evidence="8">PS</shortName>
        <ecNumber evidence="8">6.3.2.1</ecNumber>
    </recommendedName>
    <alternativeName>
        <fullName evidence="8">Pantoate--beta-alanine ligase</fullName>
    </alternativeName>
    <alternativeName>
        <fullName evidence="8">Pantoate-activating enzyme</fullName>
    </alternativeName>
</protein>
<keyword evidence="10" id="KW-1185">Reference proteome</keyword>
<name>L0FWV2_ECHVK</name>
<dbReference type="HOGENOM" id="CLU_047148_0_0_10"/>
<evidence type="ECO:0000256" key="7">
    <source>
        <dbReference type="ARBA" id="ARBA00048258"/>
    </source>
</evidence>
<dbReference type="Pfam" id="PF02569">
    <property type="entry name" value="Pantoate_ligase"/>
    <property type="match status" value="1"/>
</dbReference>
<evidence type="ECO:0000256" key="5">
    <source>
        <dbReference type="ARBA" id="ARBA00022741"/>
    </source>
</evidence>
<evidence type="ECO:0000313" key="10">
    <source>
        <dbReference type="Proteomes" id="UP000010796"/>
    </source>
</evidence>
<dbReference type="AlphaFoldDB" id="L0FWV2"/>
<dbReference type="RefSeq" id="WP_015265355.1">
    <property type="nucleotide sequence ID" value="NC_019904.1"/>
</dbReference>
<evidence type="ECO:0000256" key="2">
    <source>
        <dbReference type="ARBA" id="ARBA00009256"/>
    </source>
</evidence>
<evidence type="ECO:0000256" key="1">
    <source>
        <dbReference type="ARBA" id="ARBA00004990"/>
    </source>
</evidence>
<keyword evidence="6 8" id="KW-0067">ATP-binding</keyword>
<dbReference type="GO" id="GO:0004592">
    <property type="term" value="F:pantoate-beta-alanine ligase activity"/>
    <property type="evidence" value="ECO:0007669"/>
    <property type="project" value="UniProtKB-UniRule"/>
</dbReference>
<keyword evidence="3 8" id="KW-0436">Ligase</keyword>
<dbReference type="EMBL" id="CP003346">
    <property type="protein sequence ID" value="AGA77792.1"/>
    <property type="molecule type" value="Genomic_DNA"/>
</dbReference>
<dbReference type="Gene3D" id="3.40.50.620">
    <property type="entry name" value="HUPs"/>
    <property type="match status" value="1"/>
</dbReference>
<dbReference type="InterPro" id="IPR014729">
    <property type="entry name" value="Rossmann-like_a/b/a_fold"/>
</dbReference>
<comment type="miscellaneous">
    <text evidence="8">The reaction proceeds by a bi uni uni bi ping pong mechanism.</text>
</comment>
<keyword evidence="8" id="KW-0963">Cytoplasm</keyword>
<evidence type="ECO:0000313" key="9">
    <source>
        <dbReference type="EMBL" id="AGA77792.1"/>
    </source>
</evidence>
<evidence type="ECO:0000256" key="6">
    <source>
        <dbReference type="ARBA" id="ARBA00022840"/>
    </source>
</evidence>
<evidence type="ECO:0000256" key="8">
    <source>
        <dbReference type="HAMAP-Rule" id="MF_00158"/>
    </source>
</evidence>
<keyword evidence="5 8" id="KW-0547">Nucleotide-binding</keyword>
<dbReference type="InterPro" id="IPR004821">
    <property type="entry name" value="Cyt_trans-like"/>
</dbReference>
<organism evidence="9 10">
    <name type="scientific">Echinicola vietnamensis (strain DSM 17526 / LMG 23754 / KMM 6221)</name>
    <dbReference type="NCBI Taxonomy" id="926556"/>
    <lineage>
        <taxon>Bacteria</taxon>
        <taxon>Pseudomonadati</taxon>
        <taxon>Bacteroidota</taxon>
        <taxon>Cytophagia</taxon>
        <taxon>Cytophagales</taxon>
        <taxon>Cyclobacteriaceae</taxon>
        <taxon>Echinicola</taxon>
    </lineage>
</organism>
<dbReference type="UniPathway" id="UPA00028">
    <property type="reaction ID" value="UER00005"/>
</dbReference>
<dbReference type="FunFam" id="3.40.50.620:FF:000013">
    <property type="entry name" value="Pantothenate synthetase"/>
    <property type="match status" value="1"/>
</dbReference>
<dbReference type="Proteomes" id="UP000010796">
    <property type="component" value="Chromosome"/>
</dbReference>
<dbReference type="CDD" id="cd00560">
    <property type="entry name" value="PanC"/>
    <property type="match status" value="1"/>
</dbReference>
<proteinExistence type="inferred from homology"/>
<dbReference type="HAMAP" id="MF_00158">
    <property type="entry name" value="PanC"/>
    <property type="match status" value="1"/>
</dbReference>
<reference evidence="10" key="1">
    <citation type="submission" date="2012-02" db="EMBL/GenBank/DDBJ databases">
        <title>The complete genome of Echinicola vietnamensis DSM 17526.</title>
        <authorList>
            <person name="Lucas S."/>
            <person name="Copeland A."/>
            <person name="Lapidus A."/>
            <person name="Glavina del Rio T."/>
            <person name="Dalin E."/>
            <person name="Tice H."/>
            <person name="Bruce D."/>
            <person name="Goodwin L."/>
            <person name="Pitluck S."/>
            <person name="Peters L."/>
            <person name="Ovchinnikova G."/>
            <person name="Teshima H."/>
            <person name="Kyrpides N."/>
            <person name="Mavromatis K."/>
            <person name="Ivanova N."/>
            <person name="Brettin T."/>
            <person name="Detter J.C."/>
            <person name="Han C."/>
            <person name="Larimer F."/>
            <person name="Land M."/>
            <person name="Hauser L."/>
            <person name="Markowitz V."/>
            <person name="Cheng J.-F."/>
            <person name="Hugenholtz P."/>
            <person name="Woyke T."/>
            <person name="Wu D."/>
            <person name="Brambilla E."/>
            <person name="Klenk H.-P."/>
            <person name="Eisen J.A."/>
        </authorList>
    </citation>
    <scope>NUCLEOTIDE SEQUENCE [LARGE SCALE GENOMIC DNA]</scope>
    <source>
        <strain evidence="10">DSM 17526 / LMG 23754 / KMM 6221</strain>
    </source>
</reference>
<dbReference type="GO" id="GO:0005524">
    <property type="term" value="F:ATP binding"/>
    <property type="evidence" value="ECO:0007669"/>
    <property type="project" value="UniProtKB-KW"/>
</dbReference>
<comment type="pathway">
    <text evidence="1 8">Cofactor biosynthesis; (R)-pantothenate biosynthesis; (R)-pantothenate from (R)-pantoate and beta-alanine: step 1/1.</text>
</comment>
<dbReference type="OrthoDB" id="9773087at2"/>
<dbReference type="Gene3D" id="3.30.1300.10">
    <property type="entry name" value="Pantoate-beta-alanine ligase, C-terminal domain"/>
    <property type="match status" value="1"/>
</dbReference>
<dbReference type="eggNOG" id="COG0414">
    <property type="taxonomic scope" value="Bacteria"/>
</dbReference>
<dbReference type="PATRIC" id="fig|926556.3.peg.1620"/>
<gene>
    <name evidence="8" type="primary">panC</name>
    <name evidence="9" type="ordered locus">Echvi_1527</name>
</gene>
<sequence length="285" mass="32073">MKILKTKKEVKQQLFTYRKDARTIGLVPTMGALHDGHLNLVKNAKRMTDVVVVSIFVNPTQFNNPEDLAKYPRTVETDLAKLEAEGVDYVFLPEVAEMYPKPTGLTFDFGDLERILEGAFRPGHFNGVGVVVAKLLHIIHPDKAFFGQKDLQQVAIIRRMVDDLAFDVEMVVVPTSREKDGLAMSSRNGRLTAEDRKHALVLFESLTLARKELLAGKPWFEVQDKISHKFNLVPGVELEYFELVRTNSLEVVSTIDISEQTTGKEYSLCTAAYVGDVRLIDNLPI</sequence>
<comment type="caution">
    <text evidence="8">Lacks conserved residue(s) required for the propagation of feature annotation.</text>
</comment>
<comment type="subcellular location">
    <subcellularLocation>
        <location evidence="8">Cytoplasm</location>
    </subcellularLocation>
</comment>
<dbReference type="GO" id="GO:0015940">
    <property type="term" value="P:pantothenate biosynthetic process"/>
    <property type="evidence" value="ECO:0007669"/>
    <property type="project" value="UniProtKB-UniRule"/>
</dbReference>
<comment type="subunit">
    <text evidence="8">Homodimer.</text>
</comment>
<evidence type="ECO:0000256" key="3">
    <source>
        <dbReference type="ARBA" id="ARBA00022598"/>
    </source>
</evidence>
<feature type="active site" description="Proton donor" evidence="8">
    <location>
        <position position="37"/>
    </location>
</feature>
<dbReference type="NCBIfam" id="TIGR00018">
    <property type="entry name" value="panC"/>
    <property type="match status" value="1"/>
</dbReference>
<accession>L0FWV2</accession>
<feature type="binding site" evidence="8">
    <location>
        <begin position="184"/>
        <end position="187"/>
    </location>
    <ligand>
        <name>ATP</name>
        <dbReference type="ChEBI" id="CHEBI:30616"/>
    </ligand>
</feature>
<feature type="binding site" evidence="8">
    <location>
        <position position="153"/>
    </location>
    <ligand>
        <name>(R)-pantoate</name>
        <dbReference type="ChEBI" id="CHEBI:15980"/>
    </ligand>
</feature>
<feature type="binding site" evidence="8">
    <location>
        <begin position="30"/>
        <end position="37"/>
    </location>
    <ligand>
        <name>ATP</name>
        <dbReference type="ChEBI" id="CHEBI:30616"/>
    </ligand>
</feature>
<evidence type="ECO:0000256" key="4">
    <source>
        <dbReference type="ARBA" id="ARBA00022655"/>
    </source>
</evidence>
<dbReference type="PANTHER" id="PTHR21299">
    <property type="entry name" value="CYTIDYLATE KINASE/PANTOATE-BETA-ALANINE LIGASE"/>
    <property type="match status" value="1"/>
</dbReference>
<feature type="binding site" evidence="8">
    <location>
        <begin position="147"/>
        <end position="150"/>
    </location>
    <ligand>
        <name>ATP</name>
        <dbReference type="ChEBI" id="CHEBI:30616"/>
    </ligand>
</feature>
<comment type="catalytic activity">
    <reaction evidence="7 8">
        <text>(R)-pantoate + beta-alanine + ATP = (R)-pantothenate + AMP + diphosphate + H(+)</text>
        <dbReference type="Rhea" id="RHEA:10912"/>
        <dbReference type="ChEBI" id="CHEBI:15378"/>
        <dbReference type="ChEBI" id="CHEBI:15980"/>
        <dbReference type="ChEBI" id="CHEBI:29032"/>
        <dbReference type="ChEBI" id="CHEBI:30616"/>
        <dbReference type="ChEBI" id="CHEBI:33019"/>
        <dbReference type="ChEBI" id="CHEBI:57966"/>
        <dbReference type="ChEBI" id="CHEBI:456215"/>
        <dbReference type="EC" id="6.3.2.1"/>
    </reaction>
</comment>
<dbReference type="InterPro" id="IPR042176">
    <property type="entry name" value="Pantoate_ligase_C"/>
</dbReference>
<dbReference type="KEGG" id="evi:Echvi_1527"/>
<dbReference type="SUPFAM" id="SSF52374">
    <property type="entry name" value="Nucleotidylyl transferase"/>
    <property type="match status" value="1"/>
</dbReference>
<dbReference type="NCBIfam" id="TIGR00125">
    <property type="entry name" value="cyt_tran_rel"/>
    <property type="match status" value="1"/>
</dbReference>
<dbReference type="EC" id="6.3.2.1" evidence="8"/>
<dbReference type="STRING" id="926556.Echvi_1527"/>